<accession>A0A9P4PKY6</accession>
<evidence type="ECO:0000313" key="1">
    <source>
        <dbReference type="EMBL" id="KAF2445857.1"/>
    </source>
</evidence>
<sequence>MSLPRRTCCVKAVRLACRVVGSRRWLCLAKIDAITSPNNNFILSSRLTSTRTRHVCDNHLPLVLRFYDPLLPAQRPANPSGSTFISCHSSGHYIVPREARTATRPHCHSLGLLILDMQIISTCNQSIQNISLPWREECSRAVQNFPYLHLRLPSSQESSAGPCPEAASATACLAQRISGQTNDIRLQSCRIRHSDGHVQPCFDKLSACLSVSFRAAGPLCLPLSFLGRCPSAFPAPLDVIFRYQSPVRDPIMESFRTGQVRQQRWRIGSVPESRQHTWLDTGPREVQS</sequence>
<protein>
    <submittedName>
        <fullName evidence="1">Uncharacterized protein</fullName>
    </submittedName>
</protein>
<evidence type="ECO:0000313" key="2">
    <source>
        <dbReference type="Proteomes" id="UP000799764"/>
    </source>
</evidence>
<dbReference type="EMBL" id="MU001499">
    <property type="protein sequence ID" value="KAF2445857.1"/>
    <property type="molecule type" value="Genomic_DNA"/>
</dbReference>
<gene>
    <name evidence="1" type="ORF">P171DRAFT_274816</name>
</gene>
<name>A0A9P4PKY6_9PLEO</name>
<dbReference type="AlphaFoldDB" id="A0A9P4PKY6"/>
<comment type="caution">
    <text evidence="1">The sequence shown here is derived from an EMBL/GenBank/DDBJ whole genome shotgun (WGS) entry which is preliminary data.</text>
</comment>
<keyword evidence="2" id="KW-1185">Reference proteome</keyword>
<dbReference type="Proteomes" id="UP000799764">
    <property type="component" value="Unassembled WGS sequence"/>
</dbReference>
<organism evidence="1 2">
    <name type="scientific">Karstenula rhodostoma CBS 690.94</name>
    <dbReference type="NCBI Taxonomy" id="1392251"/>
    <lineage>
        <taxon>Eukaryota</taxon>
        <taxon>Fungi</taxon>
        <taxon>Dikarya</taxon>
        <taxon>Ascomycota</taxon>
        <taxon>Pezizomycotina</taxon>
        <taxon>Dothideomycetes</taxon>
        <taxon>Pleosporomycetidae</taxon>
        <taxon>Pleosporales</taxon>
        <taxon>Massarineae</taxon>
        <taxon>Didymosphaeriaceae</taxon>
        <taxon>Karstenula</taxon>
    </lineage>
</organism>
<reference evidence="1" key="1">
    <citation type="journal article" date="2020" name="Stud. Mycol.">
        <title>101 Dothideomycetes genomes: a test case for predicting lifestyles and emergence of pathogens.</title>
        <authorList>
            <person name="Haridas S."/>
            <person name="Albert R."/>
            <person name="Binder M."/>
            <person name="Bloem J."/>
            <person name="Labutti K."/>
            <person name="Salamov A."/>
            <person name="Andreopoulos B."/>
            <person name="Baker S."/>
            <person name="Barry K."/>
            <person name="Bills G."/>
            <person name="Bluhm B."/>
            <person name="Cannon C."/>
            <person name="Castanera R."/>
            <person name="Culley D."/>
            <person name="Daum C."/>
            <person name="Ezra D."/>
            <person name="Gonzalez J."/>
            <person name="Henrissat B."/>
            <person name="Kuo A."/>
            <person name="Liang C."/>
            <person name="Lipzen A."/>
            <person name="Lutzoni F."/>
            <person name="Magnuson J."/>
            <person name="Mondo S."/>
            <person name="Nolan M."/>
            <person name="Ohm R."/>
            <person name="Pangilinan J."/>
            <person name="Park H.-J."/>
            <person name="Ramirez L."/>
            <person name="Alfaro M."/>
            <person name="Sun H."/>
            <person name="Tritt A."/>
            <person name="Yoshinaga Y."/>
            <person name="Zwiers L.-H."/>
            <person name="Turgeon B."/>
            <person name="Goodwin S."/>
            <person name="Spatafora J."/>
            <person name="Crous P."/>
            <person name="Grigoriev I."/>
        </authorList>
    </citation>
    <scope>NUCLEOTIDE SEQUENCE</scope>
    <source>
        <strain evidence="1">CBS 690.94</strain>
    </source>
</reference>
<proteinExistence type="predicted"/>